<sequence>MAYIITEPCIDVKDGACTAACPVDCIYEGGRMFYIHPDECINCGLCLSICPVDAIAYDEEATEAQTAFIPVNRDYFGPAVTGLGSPGGWDKSRTRALDHPAVAAVPARAAAPSH</sequence>
<dbReference type="Gene3D" id="3.30.70.20">
    <property type="match status" value="1"/>
</dbReference>
<keyword evidence="11 12" id="KW-0411">Iron-sulfur</keyword>
<name>A0A1X7D872_9HYPH</name>
<evidence type="ECO:0000256" key="10">
    <source>
        <dbReference type="ARBA" id="ARBA00023004"/>
    </source>
</evidence>
<evidence type="ECO:0000256" key="5">
    <source>
        <dbReference type="ARBA" id="ARBA00022448"/>
    </source>
</evidence>
<gene>
    <name evidence="14" type="ORF">SAMN02982989_5184</name>
</gene>
<dbReference type="EMBL" id="FXAF01000002">
    <property type="protein sequence ID" value="SMF10668.1"/>
    <property type="molecule type" value="Genomic_DNA"/>
</dbReference>
<dbReference type="InterPro" id="IPR054830">
    <property type="entry name" value="FdxA_Actino"/>
</dbReference>
<dbReference type="AlphaFoldDB" id="A0A1X7D872"/>
<comment type="cofactor">
    <cofactor evidence="2 12">
        <name>[4Fe-4S] cluster</name>
        <dbReference type="ChEBI" id="CHEBI:49883"/>
    </cofactor>
</comment>
<dbReference type="Pfam" id="PF00037">
    <property type="entry name" value="Fer4"/>
    <property type="match status" value="1"/>
</dbReference>
<evidence type="ECO:0000256" key="11">
    <source>
        <dbReference type="ARBA" id="ARBA00023014"/>
    </source>
</evidence>
<dbReference type="InterPro" id="IPR000813">
    <property type="entry name" value="7Fe_ferredoxin"/>
</dbReference>
<evidence type="ECO:0000313" key="14">
    <source>
        <dbReference type="EMBL" id="SMF10668.1"/>
    </source>
</evidence>
<evidence type="ECO:0000313" key="15">
    <source>
        <dbReference type="Proteomes" id="UP000192903"/>
    </source>
</evidence>
<comment type="cofactor">
    <cofactor evidence="1">
        <name>[3Fe-4S] cluster</name>
        <dbReference type="ChEBI" id="CHEBI:21137"/>
    </cofactor>
</comment>
<keyword evidence="9 12" id="KW-0249">Electron transport</keyword>
<evidence type="ECO:0000256" key="7">
    <source>
        <dbReference type="ARBA" id="ARBA00022723"/>
    </source>
</evidence>
<evidence type="ECO:0000256" key="9">
    <source>
        <dbReference type="ARBA" id="ARBA00022982"/>
    </source>
</evidence>
<keyword evidence="15" id="KW-1185">Reference proteome</keyword>
<proteinExistence type="predicted"/>
<dbReference type="Proteomes" id="UP000192903">
    <property type="component" value="Unassembled WGS sequence"/>
</dbReference>
<evidence type="ECO:0000256" key="6">
    <source>
        <dbReference type="ARBA" id="ARBA00022485"/>
    </source>
</evidence>
<dbReference type="PROSITE" id="PS00198">
    <property type="entry name" value="4FE4S_FER_1"/>
    <property type="match status" value="1"/>
</dbReference>
<keyword evidence="10 12" id="KW-0408">Iron</keyword>
<dbReference type="GO" id="GO:0046872">
    <property type="term" value="F:metal ion binding"/>
    <property type="evidence" value="ECO:0007669"/>
    <property type="project" value="UniProtKB-UniRule"/>
</dbReference>
<dbReference type="SUPFAM" id="SSF54862">
    <property type="entry name" value="4Fe-4S ferredoxins"/>
    <property type="match status" value="1"/>
</dbReference>
<accession>A0A1X7D872</accession>
<dbReference type="PANTHER" id="PTHR42859">
    <property type="entry name" value="OXIDOREDUCTASE"/>
    <property type="match status" value="1"/>
</dbReference>
<dbReference type="PRINTS" id="PR00354">
    <property type="entry name" value="7FE8SFRDOXIN"/>
</dbReference>
<reference evidence="15" key="1">
    <citation type="submission" date="2017-04" db="EMBL/GenBank/DDBJ databases">
        <authorList>
            <person name="Varghese N."/>
            <person name="Submissions S."/>
        </authorList>
    </citation>
    <scope>NUCLEOTIDE SEQUENCE [LARGE SCALE GENOMIC DNA]</scope>
    <source>
        <strain evidence="15">B4P</strain>
    </source>
</reference>
<evidence type="ECO:0000256" key="8">
    <source>
        <dbReference type="ARBA" id="ARBA00022737"/>
    </source>
</evidence>
<dbReference type="RefSeq" id="WP_085420545.1">
    <property type="nucleotide sequence ID" value="NZ_FXAF01000002.1"/>
</dbReference>
<evidence type="ECO:0000256" key="2">
    <source>
        <dbReference type="ARBA" id="ARBA00001966"/>
    </source>
</evidence>
<protein>
    <recommendedName>
        <fullName evidence="4 12">Ferredoxin</fullName>
    </recommendedName>
</protein>
<evidence type="ECO:0000256" key="12">
    <source>
        <dbReference type="RuleBase" id="RU365098"/>
    </source>
</evidence>
<dbReference type="OrthoDB" id="9803397at2"/>
<evidence type="ECO:0000256" key="1">
    <source>
        <dbReference type="ARBA" id="ARBA00001927"/>
    </source>
</evidence>
<dbReference type="InterPro" id="IPR017896">
    <property type="entry name" value="4Fe4S_Fe-S-bd"/>
</dbReference>
<evidence type="ECO:0000256" key="3">
    <source>
        <dbReference type="ARBA" id="ARBA00003532"/>
    </source>
</evidence>
<dbReference type="InterPro" id="IPR050294">
    <property type="entry name" value="RnfB_subfamily"/>
</dbReference>
<keyword evidence="5 12" id="KW-0813">Transport</keyword>
<keyword evidence="6 12" id="KW-0004">4Fe-4S</keyword>
<dbReference type="PROSITE" id="PS51379">
    <property type="entry name" value="4FE4S_FER_2"/>
    <property type="match status" value="1"/>
</dbReference>
<evidence type="ECO:0000259" key="13">
    <source>
        <dbReference type="PROSITE" id="PS51379"/>
    </source>
</evidence>
<dbReference type="PANTHER" id="PTHR42859:SF2">
    <property type="entry name" value="FERREDOXIN"/>
    <property type="match status" value="1"/>
</dbReference>
<dbReference type="InterPro" id="IPR017900">
    <property type="entry name" value="4Fe4S_Fe_S_CS"/>
</dbReference>
<dbReference type="GO" id="GO:0009055">
    <property type="term" value="F:electron transfer activity"/>
    <property type="evidence" value="ECO:0007669"/>
    <property type="project" value="UniProtKB-UniRule"/>
</dbReference>
<dbReference type="NCBIfam" id="NF045480">
    <property type="entry name" value="FdxA_Actino"/>
    <property type="match status" value="1"/>
</dbReference>
<dbReference type="GO" id="GO:0051539">
    <property type="term" value="F:4 iron, 4 sulfur cluster binding"/>
    <property type="evidence" value="ECO:0007669"/>
    <property type="project" value="UniProtKB-UniRule"/>
</dbReference>
<evidence type="ECO:0000256" key="4">
    <source>
        <dbReference type="ARBA" id="ARBA00013529"/>
    </source>
</evidence>
<comment type="function">
    <text evidence="3 12">Ferredoxins are iron-sulfur proteins that transfer electrons in a wide variety of metabolic reactions.</text>
</comment>
<feature type="domain" description="4Fe-4S ferredoxin-type" evidence="13">
    <location>
        <begin position="31"/>
        <end position="60"/>
    </location>
</feature>
<keyword evidence="8" id="KW-0677">Repeat</keyword>
<keyword evidence="7 12" id="KW-0479">Metal-binding</keyword>
<dbReference type="STRING" id="464029.SAMN02982989_5184"/>
<organism evidence="14 15">
    <name type="scientific">Xaviernesmea oryzae</name>
    <dbReference type="NCBI Taxonomy" id="464029"/>
    <lineage>
        <taxon>Bacteria</taxon>
        <taxon>Pseudomonadati</taxon>
        <taxon>Pseudomonadota</taxon>
        <taxon>Alphaproteobacteria</taxon>
        <taxon>Hyphomicrobiales</taxon>
        <taxon>Rhizobiaceae</taxon>
        <taxon>Rhizobium/Agrobacterium group</taxon>
        <taxon>Xaviernesmea</taxon>
    </lineage>
</organism>